<comment type="subunit">
    <text evidence="9">The complex comprises the extracytoplasmic solute receptor protein and the two transmembrane proteins.</text>
</comment>
<proteinExistence type="inferred from homology"/>
<gene>
    <name evidence="11" type="ORF">ACHFJ0_04170</name>
</gene>
<evidence type="ECO:0000313" key="12">
    <source>
        <dbReference type="Proteomes" id="UP001609376"/>
    </source>
</evidence>
<accession>A0ABW7LGF9</accession>
<keyword evidence="12" id="KW-1185">Reference proteome</keyword>
<keyword evidence="5 9" id="KW-0812">Transmembrane</keyword>
<comment type="subcellular location">
    <subcellularLocation>
        <location evidence="1 9">Cell inner membrane</location>
        <topology evidence="1 9">Multi-pass membrane protein</topology>
    </subcellularLocation>
</comment>
<evidence type="ECO:0000256" key="1">
    <source>
        <dbReference type="ARBA" id="ARBA00004429"/>
    </source>
</evidence>
<evidence type="ECO:0000256" key="8">
    <source>
        <dbReference type="ARBA" id="ARBA00038436"/>
    </source>
</evidence>
<dbReference type="PANTHER" id="PTHR35011">
    <property type="entry name" value="2,3-DIKETO-L-GULONATE TRAP TRANSPORTER SMALL PERMEASE PROTEIN YIAM"/>
    <property type="match status" value="1"/>
</dbReference>
<organism evidence="11 12">
    <name type="scientific">Paracoccus broussonetiae subsp. drimophilus</name>
    <dbReference type="NCBI Taxonomy" id="3373869"/>
    <lineage>
        <taxon>Bacteria</taxon>
        <taxon>Pseudomonadati</taxon>
        <taxon>Pseudomonadota</taxon>
        <taxon>Alphaproteobacteria</taxon>
        <taxon>Rhodobacterales</taxon>
        <taxon>Paracoccaceae</taxon>
        <taxon>Paracoccus</taxon>
        <taxon>Paracoccus broussonetiae</taxon>
    </lineage>
</organism>
<keyword evidence="6 9" id="KW-1133">Transmembrane helix</keyword>
<comment type="similarity">
    <text evidence="8 9">Belongs to the TRAP transporter small permease family.</text>
</comment>
<feature type="transmembrane region" description="Helical" evidence="9">
    <location>
        <begin position="48"/>
        <end position="69"/>
    </location>
</feature>
<comment type="caution">
    <text evidence="11">The sequence shown here is derived from an EMBL/GenBank/DDBJ whole genome shotgun (WGS) entry which is preliminary data.</text>
</comment>
<evidence type="ECO:0000313" key="11">
    <source>
        <dbReference type="EMBL" id="MFH5773424.1"/>
    </source>
</evidence>
<reference evidence="11 12" key="1">
    <citation type="submission" date="2024-10" db="EMBL/GenBank/DDBJ databases">
        <title>Paracoccus drimophilus sp. nov., a novel bacterium from corn roots in Hunan.</title>
        <authorList>
            <person name="Li X."/>
        </authorList>
    </citation>
    <scope>NUCLEOTIDE SEQUENCE [LARGE SCALE GENOMIC DNA]</scope>
    <source>
        <strain evidence="11 12">NGMCC 1.201697</strain>
    </source>
</reference>
<dbReference type="InterPro" id="IPR055348">
    <property type="entry name" value="DctQ"/>
</dbReference>
<evidence type="ECO:0000256" key="9">
    <source>
        <dbReference type="RuleBase" id="RU369079"/>
    </source>
</evidence>
<dbReference type="RefSeq" id="WP_395132206.1">
    <property type="nucleotide sequence ID" value="NZ_JBIMPR010000002.1"/>
</dbReference>
<keyword evidence="4 9" id="KW-0997">Cell inner membrane</keyword>
<sequence length="171" mass="18417">MFAIIERICLVLRAIVSAVVVALFSVMLVAVLVQVAGRYFLNFSISQAAEIATFCQIWLVLLGAGVTLARGQHVAIDLLPSKLPLAGARAALVLIALVSGAFLAVLAYGSLPLLKLGQFQTSPSMRVPMMYMYACLPVGAAYMILELVLSVVQRWDDPFPPPKPETEEEAV</sequence>
<feature type="domain" description="Tripartite ATP-independent periplasmic transporters DctQ component" evidence="10">
    <location>
        <begin position="27"/>
        <end position="155"/>
    </location>
</feature>
<comment type="function">
    <text evidence="9">Part of the tripartite ATP-independent periplasmic (TRAP) transport system.</text>
</comment>
<dbReference type="EMBL" id="JBIMPR010000002">
    <property type="protein sequence ID" value="MFH5773424.1"/>
    <property type="molecule type" value="Genomic_DNA"/>
</dbReference>
<feature type="transmembrane region" description="Helical" evidence="9">
    <location>
        <begin position="131"/>
        <end position="152"/>
    </location>
</feature>
<dbReference type="PANTHER" id="PTHR35011:SF2">
    <property type="entry name" value="2,3-DIKETO-L-GULONATE TRAP TRANSPORTER SMALL PERMEASE PROTEIN YIAM"/>
    <property type="match status" value="1"/>
</dbReference>
<feature type="transmembrane region" description="Helical" evidence="9">
    <location>
        <begin position="90"/>
        <end position="111"/>
    </location>
</feature>
<evidence type="ECO:0000256" key="5">
    <source>
        <dbReference type="ARBA" id="ARBA00022692"/>
    </source>
</evidence>
<keyword evidence="2 9" id="KW-0813">Transport</keyword>
<evidence type="ECO:0000256" key="4">
    <source>
        <dbReference type="ARBA" id="ARBA00022519"/>
    </source>
</evidence>
<keyword evidence="3" id="KW-1003">Cell membrane</keyword>
<evidence type="ECO:0000256" key="6">
    <source>
        <dbReference type="ARBA" id="ARBA00022989"/>
    </source>
</evidence>
<evidence type="ECO:0000256" key="2">
    <source>
        <dbReference type="ARBA" id="ARBA00022448"/>
    </source>
</evidence>
<evidence type="ECO:0000256" key="3">
    <source>
        <dbReference type="ARBA" id="ARBA00022475"/>
    </source>
</evidence>
<feature type="transmembrane region" description="Helical" evidence="9">
    <location>
        <begin position="12"/>
        <end position="36"/>
    </location>
</feature>
<dbReference type="Proteomes" id="UP001609376">
    <property type="component" value="Unassembled WGS sequence"/>
</dbReference>
<name>A0ABW7LGF9_9RHOB</name>
<evidence type="ECO:0000256" key="7">
    <source>
        <dbReference type="ARBA" id="ARBA00023136"/>
    </source>
</evidence>
<protein>
    <recommendedName>
        <fullName evidence="9">TRAP transporter small permease protein</fullName>
    </recommendedName>
</protein>
<dbReference type="Pfam" id="PF04290">
    <property type="entry name" value="DctQ"/>
    <property type="match status" value="1"/>
</dbReference>
<keyword evidence="7 9" id="KW-0472">Membrane</keyword>
<evidence type="ECO:0000259" key="10">
    <source>
        <dbReference type="Pfam" id="PF04290"/>
    </source>
</evidence>
<dbReference type="InterPro" id="IPR007387">
    <property type="entry name" value="TRAP_DctQ"/>
</dbReference>